<dbReference type="RefSeq" id="WP_309490882.1">
    <property type="nucleotide sequence ID" value="NZ_JAENIG010000011.1"/>
</dbReference>
<proteinExistence type="predicted"/>
<dbReference type="EMBL" id="JAENIG010000011">
    <property type="protein sequence ID" value="MBK1856263.1"/>
    <property type="molecule type" value="Genomic_DNA"/>
</dbReference>
<evidence type="ECO:0000256" key="1">
    <source>
        <dbReference type="SAM" id="SignalP"/>
    </source>
</evidence>
<feature type="domain" description="Ice-binding protein C-terminal" evidence="2">
    <location>
        <begin position="265"/>
        <end position="286"/>
    </location>
</feature>
<accession>A0AAE2SD99</accession>
<dbReference type="InterPro" id="IPR013424">
    <property type="entry name" value="Ice-binding_C"/>
</dbReference>
<dbReference type="NCBIfam" id="TIGR02595">
    <property type="entry name" value="PEP_CTERM"/>
    <property type="match status" value="1"/>
</dbReference>
<reference evidence="3" key="1">
    <citation type="submission" date="2021-01" db="EMBL/GenBank/DDBJ databases">
        <title>Modified the classification status of verrucomicrobia.</title>
        <authorList>
            <person name="Feng X."/>
        </authorList>
    </citation>
    <scope>NUCLEOTIDE SEQUENCE</scope>
    <source>
        <strain evidence="3">5K15</strain>
    </source>
</reference>
<feature type="signal peptide" evidence="1">
    <location>
        <begin position="1"/>
        <end position="20"/>
    </location>
</feature>
<dbReference type="Proteomes" id="UP000634206">
    <property type="component" value="Unassembled WGS sequence"/>
</dbReference>
<dbReference type="Pfam" id="PF07589">
    <property type="entry name" value="PEP-CTERM"/>
    <property type="match status" value="1"/>
</dbReference>
<evidence type="ECO:0000313" key="4">
    <source>
        <dbReference type="Proteomes" id="UP000634206"/>
    </source>
</evidence>
<evidence type="ECO:0000259" key="2">
    <source>
        <dbReference type="Pfam" id="PF07589"/>
    </source>
</evidence>
<keyword evidence="1" id="KW-0732">Signal</keyword>
<comment type="caution">
    <text evidence="3">The sequence shown here is derived from an EMBL/GenBank/DDBJ whole genome shotgun (WGS) entry which is preliminary data.</text>
</comment>
<name>A0AAE2SD99_9BACT</name>
<keyword evidence="4" id="KW-1185">Reference proteome</keyword>
<organism evidence="3 4">
    <name type="scientific">Oceaniferula flava</name>
    <dbReference type="NCBI Taxonomy" id="2800421"/>
    <lineage>
        <taxon>Bacteria</taxon>
        <taxon>Pseudomonadati</taxon>
        <taxon>Verrucomicrobiota</taxon>
        <taxon>Verrucomicrobiia</taxon>
        <taxon>Verrucomicrobiales</taxon>
        <taxon>Verrucomicrobiaceae</taxon>
        <taxon>Oceaniferula</taxon>
    </lineage>
</organism>
<protein>
    <submittedName>
        <fullName evidence="3">PEP-CTERM sorting domain-containing protein</fullName>
    </submittedName>
</protein>
<dbReference type="AlphaFoldDB" id="A0AAE2SD99"/>
<sequence>MNTHTTTLLLGGLLVLPAQALTIFTGIGDFNTAGNWDNGLPDASNGLGEIAAGATATMSADYIMLNNSPSVTDIVVKGTLNTGANELQLRSGTVSSNPDIFVDGGTINVNLGGTIDVAGASADVFITNGGTLSFEDGSTAQISKALEVISGSLNLSSGTSWSGNLGDELVIGDAGILSFSFDSSLNHLTIPGSSLALELGDTSTLALNFAAAPTMGDSYTLVNNVSGFGGAAGVFGNVNASGLGAGQSLEVVYNTTDGLLQVQVVPEPSSTALLGLGGIALLLRRRR</sequence>
<feature type="chain" id="PRO_5042004458" evidence="1">
    <location>
        <begin position="21"/>
        <end position="287"/>
    </location>
</feature>
<gene>
    <name evidence="3" type="ORF">JIN83_14925</name>
</gene>
<evidence type="ECO:0000313" key="3">
    <source>
        <dbReference type="EMBL" id="MBK1856263.1"/>
    </source>
</evidence>